<reference evidence="2" key="1">
    <citation type="journal article" date="2021" name="Microb. Physiol.">
        <title>Proteogenomic Insights into the Physiology of Marine, Sulfate-Reducing, Filamentous Desulfonema limicola and Desulfonema magnum.</title>
        <authorList>
            <person name="Schnaars V."/>
            <person name="Wohlbrand L."/>
            <person name="Scheve S."/>
            <person name="Hinrichs C."/>
            <person name="Reinhardt R."/>
            <person name="Rabus R."/>
        </authorList>
    </citation>
    <scope>NUCLEOTIDE SEQUENCE</scope>
    <source>
        <strain evidence="2">5ac10</strain>
    </source>
</reference>
<gene>
    <name evidence="2" type="ORF">dnl_52360</name>
</gene>
<dbReference type="AlphaFoldDB" id="A0A975BCI2"/>
<keyword evidence="1" id="KW-0472">Membrane</keyword>
<organism evidence="2 3">
    <name type="scientific">Desulfonema limicola</name>
    <dbReference type="NCBI Taxonomy" id="45656"/>
    <lineage>
        <taxon>Bacteria</taxon>
        <taxon>Pseudomonadati</taxon>
        <taxon>Thermodesulfobacteriota</taxon>
        <taxon>Desulfobacteria</taxon>
        <taxon>Desulfobacterales</taxon>
        <taxon>Desulfococcaceae</taxon>
        <taxon>Desulfonema</taxon>
    </lineage>
</organism>
<accession>A0A975BCI2</accession>
<keyword evidence="1" id="KW-0812">Transmembrane</keyword>
<keyword evidence="3" id="KW-1185">Reference proteome</keyword>
<protein>
    <submittedName>
        <fullName evidence="2">Uncharacterized protein</fullName>
    </submittedName>
</protein>
<name>A0A975BCI2_9BACT</name>
<feature type="transmembrane region" description="Helical" evidence="1">
    <location>
        <begin position="6"/>
        <end position="32"/>
    </location>
</feature>
<dbReference type="EMBL" id="CP061799">
    <property type="protein sequence ID" value="QTA82851.1"/>
    <property type="molecule type" value="Genomic_DNA"/>
</dbReference>
<evidence type="ECO:0000313" key="2">
    <source>
        <dbReference type="EMBL" id="QTA82851.1"/>
    </source>
</evidence>
<keyword evidence="1" id="KW-1133">Transmembrane helix</keyword>
<evidence type="ECO:0000313" key="3">
    <source>
        <dbReference type="Proteomes" id="UP000663720"/>
    </source>
</evidence>
<dbReference type="KEGG" id="dli:dnl_52360"/>
<proteinExistence type="predicted"/>
<sequence length="44" mass="5355">MLIFRSGLNFCIIIAVIVHNYLFLMFFLHVILSGRKYFFCFKYD</sequence>
<evidence type="ECO:0000256" key="1">
    <source>
        <dbReference type="SAM" id="Phobius"/>
    </source>
</evidence>
<dbReference type="Proteomes" id="UP000663720">
    <property type="component" value="Chromosome"/>
</dbReference>